<sequence length="205" mass="22946">MKKYLVILIIICFITSVSKAQSGSIGKSQFLVGWEVASPTGTNFVNKTSYRGATLQYRYMVKPNLAIGATVSWNSFEEYVERKTYYAPDNGSAITTDMDRFVYVFPVTIDGYYYFQNTGKLKPYAGLSLGTEYSDQTAYFNIYGIQDTNWGFLVRPQVGLLIPFNSTVGAFVGATYNYATNSNDSFKIDNLQHLGVQIGLVFSTR</sequence>
<keyword evidence="5" id="KW-1185">Reference proteome</keyword>
<dbReference type="AlphaFoldDB" id="A0A7K1YFP8"/>
<dbReference type="Proteomes" id="UP000466586">
    <property type="component" value="Unassembled WGS sequence"/>
</dbReference>
<accession>A0A7K1YFP8</accession>
<evidence type="ECO:0000313" key="5">
    <source>
        <dbReference type="Proteomes" id="UP000466586"/>
    </source>
</evidence>
<evidence type="ECO:0000259" key="3">
    <source>
        <dbReference type="Pfam" id="PF13505"/>
    </source>
</evidence>
<evidence type="ECO:0000256" key="2">
    <source>
        <dbReference type="SAM" id="SignalP"/>
    </source>
</evidence>
<dbReference type="Pfam" id="PF13505">
    <property type="entry name" value="OMP_b-brl"/>
    <property type="match status" value="1"/>
</dbReference>
<feature type="chain" id="PRO_5029769307" evidence="2">
    <location>
        <begin position="21"/>
        <end position="205"/>
    </location>
</feature>
<gene>
    <name evidence="4" type="ORF">GS399_19975</name>
</gene>
<dbReference type="RefSeq" id="WP_160846430.1">
    <property type="nucleotide sequence ID" value="NZ_WVHT01000016.1"/>
</dbReference>
<protein>
    <submittedName>
        <fullName evidence="4">Outer membrane beta-barrel protein</fullName>
    </submittedName>
</protein>
<feature type="signal peptide" evidence="2">
    <location>
        <begin position="1"/>
        <end position="20"/>
    </location>
</feature>
<evidence type="ECO:0000256" key="1">
    <source>
        <dbReference type="ARBA" id="ARBA00022729"/>
    </source>
</evidence>
<dbReference type="SUPFAM" id="SSF56925">
    <property type="entry name" value="OMPA-like"/>
    <property type="match status" value="1"/>
</dbReference>
<dbReference type="InterPro" id="IPR027385">
    <property type="entry name" value="Beta-barrel_OMP"/>
</dbReference>
<name>A0A7K1YFP8_9SPHI</name>
<evidence type="ECO:0000313" key="4">
    <source>
        <dbReference type="EMBL" id="MXV53251.1"/>
    </source>
</evidence>
<comment type="caution">
    <text evidence="4">The sequence shown here is derived from an EMBL/GenBank/DDBJ whole genome shotgun (WGS) entry which is preliminary data.</text>
</comment>
<dbReference type="InterPro" id="IPR011250">
    <property type="entry name" value="OMP/PagP_B-barrel"/>
</dbReference>
<dbReference type="Gene3D" id="2.40.160.20">
    <property type="match status" value="1"/>
</dbReference>
<reference evidence="4 5" key="1">
    <citation type="submission" date="2019-11" db="EMBL/GenBank/DDBJ databases">
        <title>Pedobacter sp. HMF7647 Genome sequencing and assembly.</title>
        <authorList>
            <person name="Kang H."/>
            <person name="Kim H."/>
            <person name="Joh K."/>
        </authorList>
    </citation>
    <scope>NUCLEOTIDE SEQUENCE [LARGE SCALE GENOMIC DNA]</scope>
    <source>
        <strain evidence="4 5">HMF7647</strain>
    </source>
</reference>
<feature type="domain" description="Outer membrane protein beta-barrel" evidence="3">
    <location>
        <begin position="24"/>
        <end position="191"/>
    </location>
</feature>
<keyword evidence="1 2" id="KW-0732">Signal</keyword>
<organism evidence="4 5">
    <name type="scientific">Hufsiella arboris</name>
    <dbReference type="NCBI Taxonomy" id="2695275"/>
    <lineage>
        <taxon>Bacteria</taxon>
        <taxon>Pseudomonadati</taxon>
        <taxon>Bacteroidota</taxon>
        <taxon>Sphingobacteriia</taxon>
        <taxon>Sphingobacteriales</taxon>
        <taxon>Sphingobacteriaceae</taxon>
        <taxon>Hufsiella</taxon>
    </lineage>
</organism>
<dbReference type="EMBL" id="WVHT01000016">
    <property type="protein sequence ID" value="MXV53251.1"/>
    <property type="molecule type" value="Genomic_DNA"/>
</dbReference>
<proteinExistence type="predicted"/>